<accession>A0ABZ1T6G5</accession>
<evidence type="ECO:0000313" key="4">
    <source>
        <dbReference type="Proteomes" id="UP001432039"/>
    </source>
</evidence>
<organism evidence="3 4">
    <name type="scientific">Streptomyces virginiae</name>
    <name type="common">Streptomyces cinnamonensis</name>
    <dbReference type="NCBI Taxonomy" id="1961"/>
    <lineage>
        <taxon>Bacteria</taxon>
        <taxon>Bacillati</taxon>
        <taxon>Actinomycetota</taxon>
        <taxon>Actinomycetes</taxon>
        <taxon>Kitasatosporales</taxon>
        <taxon>Streptomycetaceae</taxon>
        <taxon>Streptomyces</taxon>
    </lineage>
</organism>
<feature type="transmembrane region" description="Helical" evidence="2">
    <location>
        <begin position="96"/>
        <end position="114"/>
    </location>
</feature>
<keyword evidence="2" id="KW-1133">Transmembrane helix</keyword>
<name>A0ABZ1T6G5_STRVG</name>
<feature type="transmembrane region" description="Helical" evidence="2">
    <location>
        <begin position="37"/>
        <end position="54"/>
    </location>
</feature>
<gene>
    <name evidence="3" type="ORF">OG517_05145</name>
</gene>
<dbReference type="Proteomes" id="UP001432039">
    <property type="component" value="Chromosome"/>
</dbReference>
<feature type="transmembrane region" description="Helical" evidence="2">
    <location>
        <begin position="66"/>
        <end position="84"/>
    </location>
</feature>
<keyword evidence="4" id="KW-1185">Reference proteome</keyword>
<sequence>MSVYSVRAGSRPSRAGRAGRTRRTGPRTPSAWRARTAAAYAAVGAAVGGIWALGGDTPAWEHALRVLVVVLCVSVAGRFVGRRLARSGRAPVDRRLFFGLVAGKVLLVAVALLVDQLAGLWFAEPALITAGFLFVLVTLGGPALHGRLSHGAGGPGERAALP</sequence>
<proteinExistence type="predicted"/>
<dbReference type="EMBL" id="CP108090">
    <property type="protein sequence ID" value="WUQ10867.1"/>
    <property type="molecule type" value="Genomic_DNA"/>
</dbReference>
<keyword evidence="2" id="KW-0472">Membrane</keyword>
<evidence type="ECO:0000256" key="1">
    <source>
        <dbReference type="SAM" id="MobiDB-lite"/>
    </source>
</evidence>
<dbReference type="RefSeq" id="WP_328960390.1">
    <property type="nucleotide sequence ID" value="NZ_CP108090.1"/>
</dbReference>
<feature type="region of interest" description="Disordered" evidence="1">
    <location>
        <begin position="1"/>
        <end position="29"/>
    </location>
</feature>
<protein>
    <recommendedName>
        <fullName evidence="5">ATP synthase I</fullName>
    </recommendedName>
</protein>
<reference evidence="3" key="1">
    <citation type="submission" date="2022-10" db="EMBL/GenBank/DDBJ databases">
        <title>The complete genomes of actinobacterial strains from the NBC collection.</title>
        <authorList>
            <person name="Joergensen T.S."/>
            <person name="Alvarez Arevalo M."/>
            <person name="Sterndorff E.B."/>
            <person name="Faurdal D."/>
            <person name="Vuksanovic O."/>
            <person name="Mourched A.-S."/>
            <person name="Charusanti P."/>
            <person name="Shaw S."/>
            <person name="Blin K."/>
            <person name="Weber T."/>
        </authorList>
    </citation>
    <scope>NUCLEOTIDE SEQUENCE</scope>
    <source>
        <strain evidence="3">NBC_00248</strain>
    </source>
</reference>
<feature type="compositionally biased region" description="Low complexity" evidence="1">
    <location>
        <begin position="7"/>
        <end position="16"/>
    </location>
</feature>
<keyword evidence="2" id="KW-0812">Transmembrane</keyword>
<evidence type="ECO:0008006" key="5">
    <source>
        <dbReference type="Google" id="ProtNLM"/>
    </source>
</evidence>
<feature type="transmembrane region" description="Helical" evidence="2">
    <location>
        <begin position="120"/>
        <end position="139"/>
    </location>
</feature>
<evidence type="ECO:0000313" key="3">
    <source>
        <dbReference type="EMBL" id="WUQ10867.1"/>
    </source>
</evidence>
<evidence type="ECO:0000256" key="2">
    <source>
        <dbReference type="SAM" id="Phobius"/>
    </source>
</evidence>